<dbReference type="EMBL" id="GISG01161628">
    <property type="protein sequence ID" value="MBA4649692.1"/>
    <property type="molecule type" value="Transcribed_RNA"/>
</dbReference>
<sequence length="102" mass="11348">MAFLRKVSSTSSISSSAEATSFKVSSSAETNKDKAPTKRKLNRIIFILIFINPDLPISKSPSFAKTELNPEKQTPKISRLLHKTKSQTSDWVALGLLSRREI</sequence>
<reference evidence="2" key="2">
    <citation type="submission" date="2020-07" db="EMBL/GenBank/DDBJ databases">
        <authorList>
            <person name="Vera ALvarez R."/>
            <person name="Arias-Moreno D.M."/>
            <person name="Jimenez-Jacinto V."/>
            <person name="Jimenez-Bremont J.F."/>
            <person name="Swaminathan K."/>
            <person name="Moose S.P."/>
            <person name="Guerrero-Gonzalez M.L."/>
            <person name="Marino-Ramirez L."/>
            <person name="Landsman D."/>
            <person name="Rodriguez-Kessler M."/>
            <person name="Delgado-Sanchez P."/>
        </authorList>
    </citation>
    <scope>NUCLEOTIDE SEQUENCE</scope>
    <source>
        <tissue evidence="2">Cladode</tissue>
    </source>
</reference>
<feature type="region of interest" description="Disordered" evidence="1">
    <location>
        <begin position="1"/>
        <end position="36"/>
    </location>
</feature>
<accession>A0A7C8ZR80</accession>
<reference evidence="2" key="1">
    <citation type="journal article" date="2013" name="J. Plant Res.">
        <title>Effect of fungi and light on seed germination of three Opuntia species from semiarid lands of central Mexico.</title>
        <authorList>
            <person name="Delgado-Sanchez P."/>
            <person name="Jimenez-Bremont J.F."/>
            <person name="Guerrero-Gonzalez Mde L."/>
            <person name="Flores J."/>
        </authorList>
    </citation>
    <scope>NUCLEOTIDE SEQUENCE</scope>
    <source>
        <tissue evidence="2">Cladode</tissue>
    </source>
</reference>
<evidence type="ECO:0000256" key="1">
    <source>
        <dbReference type="SAM" id="MobiDB-lite"/>
    </source>
</evidence>
<dbReference type="EMBL" id="GISG01161627">
    <property type="protein sequence ID" value="MBA4649691.1"/>
    <property type="molecule type" value="Transcribed_RNA"/>
</dbReference>
<organism evidence="2">
    <name type="scientific">Opuntia streptacantha</name>
    <name type="common">Prickly pear cactus</name>
    <name type="synonym">Opuntia cardona</name>
    <dbReference type="NCBI Taxonomy" id="393608"/>
    <lineage>
        <taxon>Eukaryota</taxon>
        <taxon>Viridiplantae</taxon>
        <taxon>Streptophyta</taxon>
        <taxon>Embryophyta</taxon>
        <taxon>Tracheophyta</taxon>
        <taxon>Spermatophyta</taxon>
        <taxon>Magnoliopsida</taxon>
        <taxon>eudicotyledons</taxon>
        <taxon>Gunneridae</taxon>
        <taxon>Pentapetalae</taxon>
        <taxon>Caryophyllales</taxon>
        <taxon>Cactineae</taxon>
        <taxon>Cactaceae</taxon>
        <taxon>Opuntioideae</taxon>
        <taxon>Opuntia</taxon>
    </lineage>
</organism>
<name>A0A7C8ZR80_OPUST</name>
<feature type="compositionally biased region" description="Low complexity" evidence="1">
    <location>
        <begin position="8"/>
        <end position="21"/>
    </location>
</feature>
<dbReference type="AlphaFoldDB" id="A0A7C8ZR80"/>
<evidence type="ECO:0000313" key="2">
    <source>
        <dbReference type="EMBL" id="MBA4649692.1"/>
    </source>
</evidence>
<proteinExistence type="predicted"/>
<protein>
    <submittedName>
        <fullName evidence="2">Uncharacterized protein</fullName>
    </submittedName>
</protein>